<proteinExistence type="predicted"/>
<feature type="region of interest" description="Disordered" evidence="1">
    <location>
        <begin position="415"/>
        <end position="444"/>
    </location>
</feature>
<sequence length="937" mass="101226">MRLLVCGLFTVALASPQVSFPFNAQVPPVARASNPFRFQFAAATFSESLNIAYQLVDGPTWLQLDGRRTLSGTPSINDIGTATFGIRASDSVGSTVLNCTLITTEDVGPRVLQEASDQLAKFGRLTSPGTLSIYPGDAFTLQLGPQTFQVGPSPTVAYYAVLQDRTPLPAWIGFNPTSLSFFGVAPMVGDVSQVYTISVIASDVIGFSGAETAFSLRISRRQLIFIPQREEYVVNGEAKINLANQIFLNDDLVSLSQIVASNVSGPSWLSLDSSSLTLSGEVPADFDYQQATVIVQDSSGSFAQKTLLLAREGLNATDSPKEGTIFPSVRISNITTRAGDEINFPLPRELVDRPGFSTIVTFDVAQTWLVYDDAAGRLRGTVPNLAPQSSIQVNVTLSTPLRGSAVESFFVNIAPSKEDTPGTSTPSGPGVAGQDATSDDGPRRYRLSGRQVAGIAVGILAAVVLAAILITIWCQRRRKGRSSIDKGDISRPMIETENAWQHANLTETSISSVPPTSPRPGNNPPQIHLEVSASPIKSPVRTSRISTNSSLGDGAHAVFSDTNIPIWGSQDGHHGLHDSYSAAARLSTTMGDKSNTTKRTTFGYLPNRHSRSSLAFPGPLNSQQGSLLPNLSSSNIDILSTTTTTNTSISRPSSVLIRPLSRFAVENRRSVRLVAPSGHGPSRTSTSTTLNDRRSIAERRQSFVRNRASSGQPSIMFSTASRNQRSAGAEGLQSPYGKRGKRFSESSSLEPPVRNPRRLQDGEIKVLSVERPGDDKGEDEGESCWYTSEEEDEEEEEFRRQMALPRHQRQFVLPGEASPTPPPSLGKGTFGSEWKGERWKKQQMRLGRDSRGELLSSSPLARGAELEIIEPRRVREPLGLTNYNLGSGGQRAEVPGKWKSVGRVMGRGEEKATGGDEVVVKRVRDRDVREGSGPAFI</sequence>
<dbReference type="EMBL" id="NKHZ01000031">
    <property type="protein sequence ID" value="PNS19562.1"/>
    <property type="molecule type" value="Genomic_DNA"/>
</dbReference>
<keyword evidence="2" id="KW-0812">Transmembrane</keyword>
<dbReference type="InterPro" id="IPR015919">
    <property type="entry name" value="Cadherin-like_sf"/>
</dbReference>
<feature type="domain" description="Dystroglycan-type cadherin-like" evidence="3">
    <location>
        <begin position="130"/>
        <end position="225"/>
    </location>
</feature>
<dbReference type="GO" id="GO:0016020">
    <property type="term" value="C:membrane"/>
    <property type="evidence" value="ECO:0007669"/>
    <property type="project" value="InterPro"/>
</dbReference>
<dbReference type="InParanoid" id="A0A2K1QWY1"/>
<dbReference type="GO" id="GO:0005509">
    <property type="term" value="F:calcium ion binding"/>
    <property type="evidence" value="ECO:0007669"/>
    <property type="project" value="InterPro"/>
</dbReference>
<dbReference type="SUPFAM" id="SSF49313">
    <property type="entry name" value="Cadherin-like"/>
    <property type="match status" value="3"/>
</dbReference>
<accession>A0A2K1QWY1</accession>
<dbReference type="SMART" id="SM00736">
    <property type="entry name" value="CADG"/>
    <property type="match status" value="2"/>
</dbReference>
<feature type="compositionally biased region" description="Basic and acidic residues" evidence="1">
    <location>
        <begin position="834"/>
        <end position="852"/>
    </location>
</feature>
<keyword evidence="2" id="KW-0472">Membrane</keyword>
<dbReference type="STRING" id="2082308.A0A2K1QWY1"/>
<comment type="caution">
    <text evidence="4">The sequence shown here is derived from an EMBL/GenBank/DDBJ whole genome shotgun (WGS) entry which is preliminary data.</text>
</comment>
<reference evidence="4 5" key="1">
    <citation type="submission" date="2017-06" db="EMBL/GenBank/DDBJ databases">
        <title>Draft genome sequence of a variant of Elsinoe murrayae.</title>
        <authorList>
            <person name="Cheng Q."/>
        </authorList>
    </citation>
    <scope>NUCLEOTIDE SEQUENCE [LARGE SCALE GENOMIC DNA]</scope>
    <source>
        <strain evidence="4 5">CQ-2017a</strain>
    </source>
</reference>
<evidence type="ECO:0000259" key="3">
    <source>
        <dbReference type="SMART" id="SM00736"/>
    </source>
</evidence>
<feature type="domain" description="Dystroglycan-type cadherin-like" evidence="3">
    <location>
        <begin position="17"/>
        <end position="111"/>
    </location>
</feature>
<keyword evidence="5" id="KW-1185">Reference proteome</keyword>
<dbReference type="Pfam" id="PF05345">
    <property type="entry name" value="He_PIG"/>
    <property type="match status" value="2"/>
</dbReference>
<gene>
    <name evidence="4" type="ORF">CAC42_7406</name>
</gene>
<feature type="compositionally biased region" description="Polar residues" evidence="1">
    <location>
        <begin position="703"/>
        <end position="726"/>
    </location>
</feature>
<dbReference type="Gene3D" id="2.60.40.10">
    <property type="entry name" value="Immunoglobulins"/>
    <property type="match status" value="2"/>
</dbReference>
<feature type="region of interest" description="Disordered" evidence="1">
    <location>
        <begin position="881"/>
        <end position="900"/>
    </location>
</feature>
<evidence type="ECO:0000256" key="1">
    <source>
        <dbReference type="SAM" id="MobiDB-lite"/>
    </source>
</evidence>
<protein>
    <submittedName>
        <fullName evidence="4">Axial budding pattern protein 2</fullName>
    </submittedName>
</protein>
<feature type="compositionally biased region" description="Polar residues" evidence="1">
    <location>
        <begin position="591"/>
        <end position="600"/>
    </location>
</feature>
<dbReference type="Proteomes" id="UP000243797">
    <property type="component" value="Unassembled WGS sequence"/>
</dbReference>
<dbReference type="InterPro" id="IPR013783">
    <property type="entry name" value="Ig-like_fold"/>
</dbReference>
<feature type="transmembrane region" description="Helical" evidence="2">
    <location>
        <begin position="452"/>
        <end position="474"/>
    </location>
</feature>
<feature type="region of interest" description="Disordered" evidence="1">
    <location>
        <begin position="591"/>
        <end position="632"/>
    </location>
</feature>
<organism evidence="4 5">
    <name type="scientific">Sphaceloma murrayae</name>
    <dbReference type="NCBI Taxonomy" id="2082308"/>
    <lineage>
        <taxon>Eukaryota</taxon>
        <taxon>Fungi</taxon>
        <taxon>Dikarya</taxon>
        <taxon>Ascomycota</taxon>
        <taxon>Pezizomycotina</taxon>
        <taxon>Dothideomycetes</taxon>
        <taxon>Dothideomycetidae</taxon>
        <taxon>Myriangiales</taxon>
        <taxon>Elsinoaceae</taxon>
        <taxon>Sphaceloma</taxon>
    </lineage>
</organism>
<dbReference type="AlphaFoldDB" id="A0A2K1QWY1"/>
<evidence type="ECO:0000313" key="4">
    <source>
        <dbReference type="EMBL" id="PNS19562.1"/>
    </source>
</evidence>
<keyword evidence="2" id="KW-1133">Transmembrane helix</keyword>
<name>A0A2K1QWY1_9PEZI</name>
<dbReference type="InterPro" id="IPR006644">
    <property type="entry name" value="Cadg"/>
</dbReference>
<feature type="compositionally biased region" description="Acidic residues" evidence="1">
    <location>
        <begin position="776"/>
        <end position="796"/>
    </location>
</feature>
<evidence type="ECO:0000256" key="2">
    <source>
        <dbReference type="SAM" id="Phobius"/>
    </source>
</evidence>
<feature type="region of interest" description="Disordered" evidence="1">
    <location>
        <begin position="672"/>
        <end position="796"/>
    </location>
</feature>
<evidence type="ECO:0000313" key="5">
    <source>
        <dbReference type="Proteomes" id="UP000243797"/>
    </source>
</evidence>
<feature type="region of interest" description="Disordered" evidence="1">
    <location>
        <begin position="813"/>
        <end position="855"/>
    </location>
</feature>
<feature type="compositionally biased region" description="Basic and acidic residues" evidence="1">
    <location>
        <begin position="691"/>
        <end position="701"/>
    </location>
</feature>
<dbReference type="OrthoDB" id="41532at2759"/>